<protein>
    <submittedName>
        <fullName evidence="2">Amidohydrolase</fullName>
    </submittedName>
</protein>
<sequence>MVRHGFPPFPRSFPQRRLVLSNNSPPIATHPAAIEDIEPTHETAQEVLDAVAKILYAEITSHARKEALTREQSGYLVGWHDALHAIRYLAGKVDVFAPEAREHTIVGVPSIPSFPDSASIEGATELIMVRGPKFMREHEHRARPNPYPKAGGTLFGPARSRCPEETTGTTCSSSNPINTPSSANISSSIGDLLYDEQPTVHHPKNHLHASGVLRNIPTLNLIRLYERETRLSEHKILAELARSRLIRQAILQDRFFGNVPAFPPPATDDGSDFYLFGDDVNQFLVSEAQEARTLGDVKQTFRDWRRDDEASAMPKPPRVGVGAPSGGFFGGSVGNDAGGSTTPLAPPPLKWNSPQQRKYTFLSEESRTPSSEREVSPFRTVVRSKTPKVRDTESSTWYIRNSSTSPASDFSSSEHEQAGQETEELDALAEQLSVDDGPAPSSSSRRSGDSTLSKRLQKLRMPQVPKKQDPTPAEAAFDHIRLRRIPQHASAGDFTAPNQPKKTNYSWHHPNPRAADAPPDDVDQLIETSGDSWETYAASYEDDQDWPALTEEPEEPHYGCAIPDEAWKPEQGRVSETDQWSQW</sequence>
<proteinExistence type="predicted"/>
<feature type="compositionally biased region" description="Gly residues" evidence="1">
    <location>
        <begin position="323"/>
        <end position="337"/>
    </location>
</feature>
<name>A0A8H6IW06_9PEZI</name>
<evidence type="ECO:0000313" key="3">
    <source>
        <dbReference type="Proteomes" id="UP000652219"/>
    </source>
</evidence>
<feature type="compositionally biased region" description="Low complexity" evidence="1">
    <location>
        <begin position="402"/>
        <end position="411"/>
    </location>
</feature>
<feature type="region of interest" description="Disordered" evidence="1">
    <location>
        <begin position="161"/>
        <end position="182"/>
    </location>
</feature>
<gene>
    <name evidence="2" type="ORF">CSOJ01_12261</name>
</gene>
<dbReference type="EMBL" id="WIGN01000308">
    <property type="protein sequence ID" value="KAF6800285.1"/>
    <property type="molecule type" value="Genomic_DNA"/>
</dbReference>
<keyword evidence="3" id="KW-1185">Reference proteome</keyword>
<dbReference type="AlphaFoldDB" id="A0A8H6IW06"/>
<feature type="region of interest" description="Disordered" evidence="1">
    <location>
        <begin position="307"/>
        <end position="583"/>
    </location>
</feature>
<feature type="compositionally biased region" description="Polar residues" evidence="1">
    <location>
        <begin position="166"/>
        <end position="182"/>
    </location>
</feature>
<comment type="caution">
    <text evidence="2">The sequence shown here is derived from an EMBL/GenBank/DDBJ whole genome shotgun (WGS) entry which is preliminary data.</text>
</comment>
<keyword evidence="2" id="KW-0378">Hydrolase</keyword>
<feature type="compositionally biased region" description="Polar residues" evidence="1">
    <location>
        <begin position="496"/>
        <end position="506"/>
    </location>
</feature>
<feature type="compositionally biased region" description="Basic and acidic residues" evidence="1">
    <location>
        <begin position="364"/>
        <end position="376"/>
    </location>
</feature>
<accession>A0A8H6IW06</accession>
<organism evidence="2 3">
    <name type="scientific">Colletotrichum sojae</name>
    <dbReference type="NCBI Taxonomy" id="2175907"/>
    <lineage>
        <taxon>Eukaryota</taxon>
        <taxon>Fungi</taxon>
        <taxon>Dikarya</taxon>
        <taxon>Ascomycota</taxon>
        <taxon>Pezizomycotina</taxon>
        <taxon>Sordariomycetes</taxon>
        <taxon>Hypocreomycetidae</taxon>
        <taxon>Glomerellales</taxon>
        <taxon>Glomerellaceae</taxon>
        <taxon>Colletotrichum</taxon>
        <taxon>Colletotrichum orchidearum species complex</taxon>
    </lineage>
</organism>
<dbReference type="GO" id="GO:0016787">
    <property type="term" value="F:hydrolase activity"/>
    <property type="evidence" value="ECO:0007669"/>
    <property type="project" value="UniProtKB-KW"/>
</dbReference>
<feature type="compositionally biased region" description="Low complexity" evidence="1">
    <location>
        <begin position="436"/>
        <end position="445"/>
    </location>
</feature>
<dbReference type="Proteomes" id="UP000652219">
    <property type="component" value="Unassembled WGS sequence"/>
</dbReference>
<evidence type="ECO:0000313" key="2">
    <source>
        <dbReference type="EMBL" id="KAF6800285.1"/>
    </source>
</evidence>
<reference evidence="2 3" key="1">
    <citation type="journal article" date="2020" name="Phytopathology">
        <title>Genome Sequence Resources of Colletotrichum truncatum, C. plurivorum, C. musicola, and C. sojae: Four Species Pathogenic to Soybean (Glycine max).</title>
        <authorList>
            <person name="Rogerio F."/>
            <person name="Boufleur T.R."/>
            <person name="Ciampi-Guillardi M."/>
            <person name="Sukno S.A."/>
            <person name="Thon M.R."/>
            <person name="Massola Junior N.S."/>
            <person name="Baroncelli R."/>
        </authorList>
    </citation>
    <scope>NUCLEOTIDE SEQUENCE [LARGE SCALE GENOMIC DNA]</scope>
    <source>
        <strain evidence="2 3">LFN0009</strain>
    </source>
</reference>
<evidence type="ECO:0000256" key="1">
    <source>
        <dbReference type="SAM" id="MobiDB-lite"/>
    </source>
</evidence>
<feature type="compositionally biased region" description="Basic and acidic residues" evidence="1">
    <location>
        <begin position="565"/>
        <end position="576"/>
    </location>
</feature>